<organism evidence="3 4">
    <name type="scientific">Kwoniella shivajii</name>
    <dbReference type="NCBI Taxonomy" id="564305"/>
    <lineage>
        <taxon>Eukaryota</taxon>
        <taxon>Fungi</taxon>
        <taxon>Dikarya</taxon>
        <taxon>Basidiomycota</taxon>
        <taxon>Agaricomycotina</taxon>
        <taxon>Tremellomycetes</taxon>
        <taxon>Tremellales</taxon>
        <taxon>Cryptococcaceae</taxon>
        <taxon>Kwoniella</taxon>
    </lineage>
</organism>
<dbReference type="PANTHER" id="PTHR11060">
    <property type="entry name" value="PROTEIN MEMO1"/>
    <property type="match status" value="1"/>
</dbReference>
<sequence>MKQPSIGDPRSRKMSHSVREATHAGSWYSAKATELSSQLKSNLSKVTPLPDLAFNPPEQNAKAVIAPHAGYSYSGPAAAWAYASIPTDKIKRIFLLGPSHHSYLPGVALSTFGSYGTPLGDIPLDTDTIASLKQTGIFSEMKHSVDEDEHSLEMHLPYIRHIFKDRKDLTLVPILVGHPNAQTSKELSKVLAQYWSDEETFFIISSDFCHWGTRFSCTPYYHNAPPPPNAVPPVTQETLPASFEPPELTKRFSSAVSNPDVPIWKSIQYMDHEGMDLLRYPAEFAALEKWEAYLDETKNTICGRNPITVLLGLIQHVYHDKPEDQKPTFTFVRYEQSSKCVNGKDSSVSYVSGVLKVPK</sequence>
<gene>
    <name evidence="3" type="ORF">IL334_006438</name>
</gene>
<comment type="similarity">
    <text evidence="1">Belongs to the MEMO1 family.</text>
</comment>
<dbReference type="HAMAP" id="MF_00055">
    <property type="entry name" value="MEMO1"/>
    <property type="match status" value="1"/>
</dbReference>
<protein>
    <submittedName>
        <fullName evidence="3">AmmeMemoRadiSam system protein B</fullName>
    </submittedName>
</protein>
<reference evidence="3 4" key="1">
    <citation type="submission" date="2024-01" db="EMBL/GenBank/DDBJ databases">
        <title>Comparative genomics of Cryptococcus and Kwoniella reveals pathogenesis evolution and contrasting modes of karyotype evolution via chromosome fusion or intercentromeric recombination.</title>
        <authorList>
            <person name="Coelho M.A."/>
            <person name="David-Palma M."/>
            <person name="Shea T."/>
            <person name="Bowers K."/>
            <person name="McGinley-Smith S."/>
            <person name="Mohammad A.W."/>
            <person name="Gnirke A."/>
            <person name="Yurkov A.M."/>
            <person name="Nowrousian M."/>
            <person name="Sun S."/>
            <person name="Cuomo C.A."/>
            <person name="Heitman J."/>
        </authorList>
    </citation>
    <scope>NUCLEOTIDE SEQUENCE [LARGE SCALE GENOMIC DNA]</scope>
    <source>
        <strain evidence="3">CBS 11374</strain>
    </source>
</reference>
<keyword evidence="4" id="KW-1185">Reference proteome</keyword>
<name>A0ABZ1D760_9TREE</name>
<dbReference type="PANTHER" id="PTHR11060:SF0">
    <property type="entry name" value="PROTEIN MEMO1"/>
    <property type="match status" value="1"/>
</dbReference>
<dbReference type="Pfam" id="PF01875">
    <property type="entry name" value="Memo"/>
    <property type="match status" value="1"/>
</dbReference>
<dbReference type="Gene3D" id="3.40.830.10">
    <property type="entry name" value="LigB-like"/>
    <property type="match status" value="1"/>
</dbReference>
<feature type="region of interest" description="Disordered" evidence="2">
    <location>
        <begin position="1"/>
        <end position="24"/>
    </location>
</feature>
<dbReference type="NCBIfam" id="TIGR04336">
    <property type="entry name" value="AmmeMemoSam_B"/>
    <property type="match status" value="1"/>
</dbReference>
<dbReference type="GeneID" id="87958568"/>
<proteinExistence type="inferred from homology"/>
<dbReference type="InterPro" id="IPR002737">
    <property type="entry name" value="MEMO1_fam"/>
</dbReference>
<evidence type="ECO:0000256" key="2">
    <source>
        <dbReference type="SAM" id="MobiDB-lite"/>
    </source>
</evidence>
<dbReference type="Proteomes" id="UP001329825">
    <property type="component" value="Chromosome 9"/>
</dbReference>
<dbReference type="RefSeq" id="XP_062794191.1">
    <property type="nucleotide sequence ID" value="XM_062938140.1"/>
</dbReference>
<dbReference type="EMBL" id="CP141889">
    <property type="protein sequence ID" value="WRT69452.1"/>
    <property type="molecule type" value="Genomic_DNA"/>
</dbReference>
<evidence type="ECO:0000313" key="4">
    <source>
        <dbReference type="Proteomes" id="UP001329825"/>
    </source>
</evidence>
<evidence type="ECO:0000313" key="3">
    <source>
        <dbReference type="EMBL" id="WRT69452.1"/>
    </source>
</evidence>
<dbReference type="CDD" id="cd07361">
    <property type="entry name" value="MEMO_like"/>
    <property type="match status" value="1"/>
</dbReference>
<accession>A0ABZ1D760</accession>
<evidence type="ECO:0000256" key="1">
    <source>
        <dbReference type="ARBA" id="ARBA00006315"/>
    </source>
</evidence>